<evidence type="ECO:0000313" key="1">
    <source>
        <dbReference type="EMBL" id="EKF52113.1"/>
    </source>
</evidence>
<dbReference type="Proteomes" id="UP000006787">
    <property type="component" value="Unassembled WGS sequence"/>
</dbReference>
<organism evidence="1 2">
    <name type="scientific">Lactococcus garvieae DCC43</name>
    <dbReference type="NCBI Taxonomy" id="1231377"/>
    <lineage>
        <taxon>Bacteria</taxon>
        <taxon>Bacillati</taxon>
        <taxon>Bacillota</taxon>
        <taxon>Bacilli</taxon>
        <taxon>Lactobacillales</taxon>
        <taxon>Streptococcaceae</taxon>
        <taxon>Lactococcus</taxon>
    </lineage>
</organism>
<protein>
    <submittedName>
        <fullName evidence="1">Uncharacterized protein</fullName>
    </submittedName>
</protein>
<sequence length="223" mass="25157">MLENSIESAEELSEESTEKINDELAQWFAQSTYGKEKAIAKKGLSWYHGAGSPTIVDLDTEDGKLLQGVWWIGGTKMSDITEQIASLAYPPKTRQQFLNQISEYKFSLLGVSRKIKEESPIATTNGFSIYTLTNGETGIIEDEQDYIWNHVPEDAQNEASAKAYFYQNNIVKSSDTIAVYPATNGIVYFSDKNNTTEKEDSVATRAPKDVQEEYQHLIKKYKK</sequence>
<dbReference type="EMBL" id="AMQS01000004">
    <property type="protein sequence ID" value="EKF52113.1"/>
    <property type="molecule type" value="Genomic_DNA"/>
</dbReference>
<name>K2NX69_9LACT</name>
<gene>
    <name evidence="1" type="ORF">C426_0386</name>
</gene>
<dbReference type="PATRIC" id="fig|1231377.3.peg.387"/>
<proteinExistence type="predicted"/>
<evidence type="ECO:0000313" key="2">
    <source>
        <dbReference type="Proteomes" id="UP000006787"/>
    </source>
</evidence>
<accession>K2NX69</accession>
<comment type="caution">
    <text evidence="1">The sequence shown here is derived from an EMBL/GenBank/DDBJ whole genome shotgun (WGS) entry which is preliminary data.</text>
</comment>
<reference evidence="1 2" key="1">
    <citation type="journal article" date="2012" name="J. Bacteriol.">
        <title>Genome Sequence of the Bacteriocin-Producing Strain Lactococcus garvieae DCC43.</title>
        <authorList>
            <person name="Gabrielsen C."/>
            <person name="Brede D.A."/>
            <person name="Hernandez P.E."/>
            <person name="Nes I.F."/>
            <person name="Diep D.B."/>
        </authorList>
    </citation>
    <scope>NUCLEOTIDE SEQUENCE [LARGE SCALE GENOMIC DNA]</scope>
    <source>
        <strain evidence="1 2">DCC43</strain>
    </source>
</reference>
<dbReference type="AlphaFoldDB" id="K2NX69"/>